<dbReference type="STRING" id="441119.SAMN04488047_10777"/>
<dbReference type="AlphaFoldDB" id="A0A1I5QS84"/>
<gene>
    <name evidence="1" type="ORF">SAMN04488047_10777</name>
</gene>
<proteinExistence type="predicted"/>
<dbReference type="RefSeq" id="WP_093421333.1">
    <property type="nucleotide sequence ID" value="NZ_FOXA01000007.1"/>
</dbReference>
<keyword evidence="2" id="KW-1185">Reference proteome</keyword>
<dbReference type="OrthoDB" id="7570189at2"/>
<name>A0A1I5QS84_9RHOB</name>
<protein>
    <submittedName>
        <fullName evidence="1">Head-tail adaptor</fullName>
    </submittedName>
</protein>
<dbReference type="Pfam" id="PF05521">
    <property type="entry name" value="Phage_HCP"/>
    <property type="match status" value="1"/>
</dbReference>
<sequence>MRLTRKLVLEAPERTGDGAGGFVDSWVVLGTLWAAVDLRSGREARGEVAALSRAAFRITVQAAPVGAPSRPVAGQRFREGDRVFLVRAVGEADGDARYLTCFAEEETAA</sequence>
<organism evidence="1 2">
    <name type="scientific">Tranquillimonas alkanivorans</name>
    <dbReference type="NCBI Taxonomy" id="441119"/>
    <lineage>
        <taxon>Bacteria</taxon>
        <taxon>Pseudomonadati</taxon>
        <taxon>Pseudomonadota</taxon>
        <taxon>Alphaproteobacteria</taxon>
        <taxon>Rhodobacterales</taxon>
        <taxon>Roseobacteraceae</taxon>
        <taxon>Tranquillimonas</taxon>
    </lineage>
</organism>
<dbReference type="Gene3D" id="2.40.10.270">
    <property type="entry name" value="Bacteriophage SPP1 head-tail adaptor protein"/>
    <property type="match status" value="1"/>
</dbReference>
<dbReference type="EMBL" id="FOXA01000007">
    <property type="protein sequence ID" value="SFP48927.1"/>
    <property type="molecule type" value="Genomic_DNA"/>
</dbReference>
<evidence type="ECO:0000313" key="1">
    <source>
        <dbReference type="EMBL" id="SFP48927.1"/>
    </source>
</evidence>
<dbReference type="InterPro" id="IPR038666">
    <property type="entry name" value="SSP1_head-tail_sf"/>
</dbReference>
<dbReference type="Proteomes" id="UP000199356">
    <property type="component" value="Unassembled WGS sequence"/>
</dbReference>
<accession>A0A1I5QS84</accession>
<reference evidence="1 2" key="1">
    <citation type="submission" date="2016-10" db="EMBL/GenBank/DDBJ databases">
        <authorList>
            <person name="de Groot N.N."/>
        </authorList>
    </citation>
    <scope>NUCLEOTIDE SEQUENCE [LARGE SCALE GENOMIC DNA]</scope>
    <source>
        <strain evidence="1 2">DSM 19547</strain>
    </source>
</reference>
<evidence type="ECO:0000313" key="2">
    <source>
        <dbReference type="Proteomes" id="UP000199356"/>
    </source>
</evidence>
<dbReference type="InterPro" id="IPR008767">
    <property type="entry name" value="Phage_SPP1_head-tail_adaptor"/>
</dbReference>